<dbReference type="InterPro" id="IPR008269">
    <property type="entry name" value="Lon_proteolytic"/>
</dbReference>
<dbReference type="FunFam" id="3.40.50.300:FF:000021">
    <property type="entry name" value="Lon protease homolog"/>
    <property type="match status" value="1"/>
</dbReference>
<evidence type="ECO:0000313" key="20">
    <source>
        <dbReference type="EMBL" id="SLM32957.1"/>
    </source>
</evidence>
<dbReference type="GO" id="GO:0016887">
    <property type="term" value="F:ATP hydrolysis activity"/>
    <property type="evidence" value="ECO:0007669"/>
    <property type="project" value="UniProtKB-UniRule"/>
</dbReference>
<dbReference type="EMBL" id="FWEV01000329">
    <property type="protein sequence ID" value="SLM32957.1"/>
    <property type="molecule type" value="Genomic_DNA"/>
</dbReference>
<dbReference type="PIRSF" id="PIRSF001174">
    <property type="entry name" value="Lon_proteas"/>
    <property type="match status" value="1"/>
</dbReference>
<dbReference type="SUPFAM" id="SSF52540">
    <property type="entry name" value="P-loop containing nucleoside triphosphate hydrolases"/>
    <property type="match status" value="1"/>
</dbReference>
<dbReference type="Pfam" id="PF02190">
    <property type="entry name" value="LON_substr_bdg"/>
    <property type="match status" value="1"/>
</dbReference>
<dbReference type="PROSITE" id="PS51787">
    <property type="entry name" value="LON_N"/>
    <property type="match status" value="1"/>
</dbReference>
<comment type="subcellular location">
    <subcellularLocation>
        <location evidence="1 10 11">Cytoplasm</location>
    </subcellularLocation>
</comment>
<evidence type="ECO:0000256" key="16">
    <source>
        <dbReference type="SAM" id="Coils"/>
    </source>
</evidence>
<evidence type="ECO:0000259" key="18">
    <source>
        <dbReference type="PROSITE" id="PS51786"/>
    </source>
</evidence>
<dbReference type="InterPro" id="IPR027543">
    <property type="entry name" value="Lon_bac"/>
</dbReference>
<dbReference type="InterPro" id="IPR054594">
    <property type="entry name" value="Lon_lid"/>
</dbReference>
<dbReference type="Gene3D" id="1.10.8.60">
    <property type="match status" value="1"/>
</dbReference>
<evidence type="ECO:0000256" key="11">
    <source>
        <dbReference type="PIRNR" id="PIRNR001174"/>
    </source>
</evidence>
<dbReference type="GO" id="GO:0034605">
    <property type="term" value="P:cellular response to heat"/>
    <property type="evidence" value="ECO:0007669"/>
    <property type="project" value="UniProtKB-UniRule"/>
</dbReference>
<dbReference type="InterPro" id="IPR027065">
    <property type="entry name" value="Lon_Prtase"/>
</dbReference>
<feature type="active site" evidence="10 12">
    <location>
        <position position="696"/>
    </location>
</feature>
<keyword evidence="20" id="KW-0238">DNA-binding</keyword>
<dbReference type="SUPFAM" id="SSF88697">
    <property type="entry name" value="PUA domain-like"/>
    <property type="match status" value="1"/>
</dbReference>
<dbReference type="InterPro" id="IPR014721">
    <property type="entry name" value="Ribsml_uS5_D2-typ_fold_subgr"/>
</dbReference>
<feature type="domain" description="Lon proteolytic" evidence="18">
    <location>
        <begin position="609"/>
        <end position="790"/>
    </location>
</feature>
<dbReference type="SMART" id="SM00382">
    <property type="entry name" value="AAA"/>
    <property type="match status" value="1"/>
</dbReference>
<comment type="catalytic activity">
    <reaction evidence="9 10 11 14">
        <text>Hydrolysis of proteins in presence of ATP.</text>
        <dbReference type="EC" id="3.4.21.53"/>
    </reaction>
</comment>
<dbReference type="GO" id="GO:0005524">
    <property type="term" value="F:ATP binding"/>
    <property type="evidence" value="ECO:0007669"/>
    <property type="project" value="UniProtKB-UniRule"/>
</dbReference>
<dbReference type="GO" id="GO:0043565">
    <property type="term" value="F:sequence-specific DNA binding"/>
    <property type="evidence" value="ECO:0007669"/>
    <property type="project" value="UniProtKB-UniRule"/>
</dbReference>
<dbReference type="PRINTS" id="PR00830">
    <property type="entry name" value="ENDOLAPTASE"/>
</dbReference>
<keyword evidence="3 10" id="KW-0645">Protease</keyword>
<feature type="binding site" evidence="10 13">
    <location>
        <begin position="373"/>
        <end position="380"/>
    </location>
    <ligand>
        <name>ATP</name>
        <dbReference type="ChEBI" id="CHEBI:30616"/>
    </ligand>
</feature>
<evidence type="ECO:0000256" key="7">
    <source>
        <dbReference type="ARBA" id="ARBA00022840"/>
    </source>
</evidence>
<dbReference type="GO" id="GO:0004252">
    <property type="term" value="F:serine-type endopeptidase activity"/>
    <property type="evidence" value="ECO:0007669"/>
    <property type="project" value="UniProtKB-UniRule"/>
</dbReference>
<dbReference type="RefSeq" id="WP_080802939.1">
    <property type="nucleotide sequence ID" value="NZ_LT828544.1"/>
</dbReference>
<dbReference type="InterPro" id="IPR003111">
    <property type="entry name" value="Lon_prtase_N"/>
</dbReference>
<keyword evidence="21" id="KW-1185">Reference proteome</keyword>
<evidence type="ECO:0000256" key="17">
    <source>
        <dbReference type="SAM" id="MobiDB-lite"/>
    </source>
</evidence>
<dbReference type="Pfam" id="PF05362">
    <property type="entry name" value="Lon_C"/>
    <property type="match status" value="1"/>
</dbReference>
<feature type="compositionally biased region" description="Basic and acidic residues" evidence="17">
    <location>
        <begin position="829"/>
        <end position="852"/>
    </location>
</feature>
<dbReference type="InterPro" id="IPR004815">
    <property type="entry name" value="Lon_bac/euk-typ"/>
</dbReference>
<dbReference type="Gene3D" id="3.30.230.10">
    <property type="match status" value="1"/>
</dbReference>
<dbReference type="OrthoDB" id="9803599at2"/>
<protein>
    <recommendedName>
        <fullName evidence="10 11">Lon protease</fullName>
        <ecNumber evidence="10 11">3.4.21.53</ecNumber>
    </recommendedName>
    <alternativeName>
        <fullName evidence="10">ATP-dependent protease La</fullName>
    </alternativeName>
</protein>
<keyword evidence="2 10" id="KW-0963">Cytoplasm</keyword>
<dbReference type="InterPro" id="IPR046336">
    <property type="entry name" value="Lon_prtase_N_sf"/>
</dbReference>
<keyword evidence="4 10" id="KW-0547">Nucleotide-binding</keyword>
<keyword evidence="5 10" id="KW-0378">Hydrolase</keyword>
<dbReference type="STRING" id="1246637.MTBBW1_830029"/>
<evidence type="ECO:0000256" key="2">
    <source>
        <dbReference type="ARBA" id="ARBA00022490"/>
    </source>
</evidence>
<dbReference type="InterPro" id="IPR003593">
    <property type="entry name" value="AAA+_ATPase"/>
</dbReference>
<evidence type="ECO:0000256" key="10">
    <source>
        <dbReference type="HAMAP-Rule" id="MF_01973"/>
    </source>
</evidence>
<dbReference type="InterPro" id="IPR020568">
    <property type="entry name" value="Ribosomal_Su5_D2-typ_SF"/>
</dbReference>
<gene>
    <name evidence="10 20" type="primary">lon</name>
    <name evidence="20" type="ORF">MTBBW1_830029</name>
</gene>
<name>A0A1W1HKB0_9BACT</name>
<dbReference type="SUPFAM" id="SSF54211">
    <property type="entry name" value="Ribosomal protein S5 domain 2-like"/>
    <property type="match status" value="1"/>
</dbReference>
<dbReference type="Gene3D" id="3.40.50.300">
    <property type="entry name" value="P-loop containing nucleotide triphosphate hydrolases"/>
    <property type="match status" value="1"/>
</dbReference>
<dbReference type="InterPro" id="IPR003959">
    <property type="entry name" value="ATPase_AAA_core"/>
</dbReference>
<dbReference type="EC" id="3.4.21.53" evidence="10 11"/>
<dbReference type="NCBIfam" id="TIGR00763">
    <property type="entry name" value="lon"/>
    <property type="match status" value="1"/>
</dbReference>
<evidence type="ECO:0000256" key="9">
    <source>
        <dbReference type="ARBA" id="ARBA00050665"/>
    </source>
</evidence>
<evidence type="ECO:0000256" key="1">
    <source>
        <dbReference type="ARBA" id="ARBA00004496"/>
    </source>
</evidence>
<reference evidence="20 21" key="1">
    <citation type="submission" date="2017-03" db="EMBL/GenBank/DDBJ databases">
        <authorList>
            <person name="Afonso C.L."/>
            <person name="Miller P.J."/>
            <person name="Scott M.A."/>
            <person name="Spackman E."/>
            <person name="Goraichik I."/>
            <person name="Dimitrov K.M."/>
            <person name="Suarez D.L."/>
            <person name="Swayne D.E."/>
        </authorList>
    </citation>
    <scope>NUCLEOTIDE SEQUENCE [LARGE SCALE GENOMIC DNA]</scope>
    <source>
        <strain evidence="20">PRJEB14757</strain>
    </source>
</reference>
<sequence length="852" mass="95124">MAETDMDDLIEIIENEGNIDDIPMSIPMMPVRDVVVFIDMLLPLFVGREKSIKAIEESAKSHRYIFLSVQKDSDLENPGPDDVFLVGTVARVQKMLKLPDGRIKALVQGIAKGKIEKFERKRSWFKVKFDILTEEEIDSKPIEIEALMRNVRESSEKILALRGELSGDVGAILEQITSPGKLADLVASNLRLKVDEAQDVLETFDQKKRLEKVNDFLNRELELSTVQAKIQTHVKDEISKTQRDYFLREQVKAIHRELGDGDDKLAEIENYNEKIKKAKMPPECEKEALIQLKRLDQMHSDSSEAAIIRTYIDAILELPWSKSTKDFLDIKKAAEVLDQNHYGLEKVKDRILEYLSVRKLNPAIKGQILCFSGPPGVGKTSLGKAIARAMKRKFVRVSLGGIRDEAEIRGHRRTYIGAMPGRILQGLKQCGSNNPVFMLDEIDKLGNDFRGDPSSALLEALDSEQNSEFSDHYLNMPFDLSQVLFVLTANMTDTIPSALLDRMEIIRIPGYTHEEKEAIARKYLLPRQIKENGLVRRSIHISDNALDTIISEYTLEAGLRELERKIGTVLRKIARQIAEGKKGKFSVTRQKLIKFLGPPIYLPELDQEESQAGLVTGLAWTEVGGEPLYIEVSLCHGKGELSVTGQIGDVMQESARAAFSYTKANMDRFNIDRDDFENKDIHIHVPAGAIPKDGPSAGIAMATALISAFTGRVVNNNVAMTGEISLRGRVLPIGGLKEKALGALRAGIKTVVIPEKNRKDLYEIPQSVKNNIEFICVQELDQVLDIAFVKQDDEPERDQGDGVASEISEDGDSETGCPDDTDNGIASDNEVHCDDDIGRKNDNDVVAGEKEL</sequence>
<dbReference type="Gene3D" id="2.30.130.40">
    <property type="entry name" value="LON domain-like"/>
    <property type="match status" value="1"/>
</dbReference>
<organism evidence="20 21">
    <name type="scientific">Desulfamplus magnetovallimortis</name>
    <dbReference type="NCBI Taxonomy" id="1246637"/>
    <lineage>
        <taxon>Bacteria</taxon>
        <taxon>Pseudomonadati</taxon>
        <taxon>Thermodesulfobacteriota</taxon>
        <taxon>Desulfobacteria</taxon>
        <taxon>Desulfobacterales</taxon>
        <taxon>Desulfobacteraceae</taxon>
        <taxon>Desulfamplus</taxon>
    </lineage>
</organism>
<dbReference type="Pfam" id="PF22667">
    <property type="entry name" value="Lon_lid"/>
    <property type="match status" value="1"/>
</dbReference>
<dbReference type="Gene3D" id="1.20.5.5270">
    <property type="match status" value="1"/>
</dbReference>
<dbReference type="InterPro" id="IPR027417">
    <property type="entry name" value="P-loop_NTPase"/>
</dbReference>
<feature type="region of interest" description="Disordered" evidence="17">
    <location>
        <begin position="791"/>
        <end position="852"/>
    </location>
</feature>
<evidence type="ECO:0000256" key="12">
    <source>
        <dbReference type="PIRSR" id="PIRSR001174-1"/>
    </source>
</evidence>
<keyword evidence="7 10" id="KW-0067">ATP-binding</keyword>
<dbReference type="PROSITE" id="PS01046">
    <property type="entry name" value="LON_SER"/>
    <property type="match status" value="1"/>
</dbReference>
<accession>A0A1W1HKB0</accession>
<evidence type="ECO:0000256" key="6">
    <source>
        <dbReference type="ARBA" id="ARBA00022825"/>
    </source>
</evidence>
<evidence type="ECO:0000256" key="15">
    <source>
        <dbReference type="RuleBase" id="RU000591"/>
    </source>
</evidence>
<comment type="induction">
    <text evidence="10">By heat shock.</text>
</comment>
<feature type="compositionally biased region" description="Acidic residues" evidence="17">
    <location>
        <begin position="807"/>
        <end position="822"/>
    </location>
</feature>
<dbReference type="PANTHER" id="PTHR10046">
    <property type="entry name" value="ATP DEPENDENT LON PROTEASE FAMILY MEMBER"/>
    <property type="match status" value="1"/>
</dbReference>
<dbReference type="GO" id="GO:0004176">
    <property type="term" value="F:ATP-dependent peptidase activity"/>
    <property type="evidence" value="ECO:0007669"/>
    <property type="project" value="UniProtKB-UniRule"/>
</dbReference>
<dbReference type="PROSITE" id="PS51786">
    <property type="entry name" value="LON_PROTEOLYTIC"/>
    <property type="match status" value="1"/>
</dbReference>
<dbReference type="Pfam" id="PF00004">
    <property type="entry name" value="AAA"/>
    <property type="match status" value="1"/>
</dbReference>
<evidence type="ECO:0000313" key="21">
    <source>
        <dbReference type="Proteomes" id="UP000191931"/>
    </source>
</evidence>
<dbReference type="CDD" id="cd19500">
    <property type="entry name" value="RecA-like_Lon"/>
    <property type="match status" value="1"/>
</dbReference>
<feature type="domain" description="Lon N-terminal" evidence="19">
    <location>
        <begin position="26"/>
        <end position="221"/>
    </location>
</feature>
<keyword evidence="16" id="KW-0175">Coiled coil</keyword>
<comment type="similarity">
    <text evidence="10 11 14 15">Belongs to the peptidase S16 family.</text>
</comment>
<dbReference type="AlphaFoldDB" id="A0A1W1HKB0"/>
<keyword evidence="6 10" id="KW-0720">Serine protease</keyword>
<evidence type="ECO:0000256" key="5">
    <source>
        <dbReference type="ARBA" id="ARBA00022801"/>
    </source>
</evidence>
<evidence type="ECO:0000256" key="14">
    <source>
        <dbReference type="PROSITE-ProRule" id="PRU01122"/>
    </source>
</evidence>
<dbReference type="GO" id="GO:0005737">
    <property type="term" value="C:cytoplasm"/>
    <property type="evidence" value="ECO:0007669"/>
    <property type="project" value="UniProtKB-SubCell"/>
</dbReference>
<feature type="active site" evidence="10 12">
    <location>
        <position position="739"/>
    </location>
</feature>
<proteinExistence type="evidence at transcript level"/>
<dbReference type="Proteomes" id="UP000191931">
    <property type="component" value="Unassembled WGS sequence"/>
</dbReference>
<evidence type="ECO:0000256" key="3">
    <source>
        <dbReference type="ARBA" id="ARBA00022670"/>
    </source>
</evidence>
<dbReference type="InterPro" id="IPR008268">
    <property type="entry name" value="Peptidase_S16_AS"/>
</dbReference>
<dbReference type="HAMAP" id="MF_01973">
    <property type="entry name" value="lon_bact"/>
    <property type="match status" value="1"/>
</dbReference>
<keyword evidence="8 10" id="KW-0346">Stress response</keyword>
<comment type="function">
    <text evidence="10">ATP-dependent serine protease that mediates the selective degradation of mutant and abnormal proteins as well as certain short-lived regulatory proteins. Required for cellular homeostasis and for survival from DNA damage and developmental changes induced by stress. Degrades polypeptides processively to yield small peptide fragments that are 5 to 10 amino acids long. Binds to DNA in a double-stranded, site-specific manner.</text>
</comment>
<evidence type="ECO:0000256" key="8">
    <source>
        <dbReference type="ARBA" id="ARBA00023016"/>
    </source>
</evidence>
<comment type="subunit">
    <text evidence="10 11">Homohexamer. Organized in a ring with a central cavity.</text>
</comment>
<evidence type="ECO:0000256" key="13">
    <source>
        <dbReference type="PIRSR" id="PIRSR001174-2"/>
    </source>
</evidence>
<dbReference type="Gene3D" id="1.20.58.1480">
    <property type="match status" value="1"/>
</dbReference>
<dbReference type="SMART" id="SM00464">
    <property type="entry name" value="LON"/>
    <property type="match status" value="1"/>
</dbReference>
<dbReference type="GO" id="GO:0006515">
    <property type="term" value="P:protein quality control for misfolded or incompletely synthesized proteins"/>
    <property type="evidence" value="ECO:0007669"/>
    <property type="project" value="UniProtKB-UniRule"/>
</dbReference>
<evidence type="ECO:0000256" key="4">
    <source>
        <dbReference type="ARBA" id="ARBA00022741"/>
    </source>
</evidence>
<evidence type="ECO:0000259" key="19">
    <source>
        <dbReference type="PROSITE" id="PS51787"/>
    </source>
</evidence>
<dbReference type="InterPro" id="IPR015947">
    <property type="entry name" value="PUA-like_sf"/>
</dbReference>
<feature type="coiled-coil region" evidence="16">
    <location>
        <begin position="144"/>
        <end position="227"/>
    </location>
</feature>